<organism evidence="1 2">
    <name type="scientific">Glossina palpalis gambiensis</name>
    <dbReference type="NCBI Taxonomy" id="67801"/>
    <lineage>
        <taxon>Eukaryota</taxon>
        <taxon>Metazoa</taxon>
        <taxon>Ecdysozoa</taxon>
        <taxon>Arthropoda</taxon>
        <taxon>Hexapoda</taxon>
        <taxon>Insecta</taxon>
        <taxon>Pterygota</taxon>
        <taxon>Neoptera</taxon>
        <taxon>Endopterygota</taxon>
        <taxon>Diptera</taxon>
        <taxon>Brachycera</taxon>
        <taxon>Muscomorpha</taxon>
        <taxon>Hippoboscoidea</taxon>
        <taxon>Glossinidae</taxon>
        <taxon>Glossina</taxon>
    </lineage>
</organism>
<dbReference type="EMBL" id="JXJN01001781">
    <property type="status" value="NOT_ANNOTATED_CDS"/>
    <property type="molecule type" value="Genomic_DNA"/>
</dbReference>
<dbReference type="EnsemblMetazoa" id="GPPI004730-RA">
    <property type="protein sequence ID" value="GPPI004730-PA"/>
    <property type="gene ID" value="GPPI004730"/>
</dbReference>
<dbReference type="STRING" id="67801.A0A1B0AQA9"/>
<accession>A0A1B0AQA9</accession>
<reference evidence="1" key="2">
    <citation type="submission" date="2020-05" db="UniProtKB">
        <authorList>
            <consortium name="EnsemblMetazoa"/>
        </authorList>
    </citation>
    <scope>IDENTIFICATION</scope>
    <source>
        <strain evidence="1">IAEA</strain>
    </source>
</reference>
<evidence type="ECO:0000313" key="2">
    <source>
        <dbReference type="Proteomes" id="UP000092460"/>
    </source>
</evidence>
<reference evidence="2" key="1">
    <citation type="submission" date="2015-01" db="EMBL/GenBank/DDBJ databases">
        <authorList>
            <person name="Aksoy S."/>
            <person name="Warren W."/>
            <person name="Wilson R.K."/>
        </authorList>
    </citation>
    <scope>NUCLEOTIDE SEQUENCE [LARGE SCALE GENOMIC DNA]</scope>
    <source>
        <strain evidence="2">IAEA</strain>
    </source>
</reference>
<sequence length="221" mass="25165">MQSPTHRLCIVYAWSTHCLCMELYSAYARSMRGLCTTYAPLSTAYTPSMHGLCPAYASPVRGLYNAYTSPTYRLCIAYTWNYTAPMHGLCVAYAPLMHSLCTAYAPSMHHLCTDHTRQTMTKIEIHFNDNAHHKPVGHRNHGRLHRIRPVVAYLNELQSLVSYKALLSLNVFKSIASGYNRSLQSRKTYHLKSINYSMYSCQITYSINLLLDGKGKMSEFC</sequence>
<dbReference type="VEuPathDB" id="VectorBase:GPPI004730"/>
<dbReference type="Proteomes" id="UP000092460">
    <property type="component" value="Unassembled WGS sequence"/>
</dbReference>
<protein>
    <submittedName>
        <fullName evidence="1">Uncharacterized protein</fullName>
    </submittedName>
</protein>
<name>A0A1B0AQA9_9MUSC</name>
<proteinExistence type="predicted"/>
<evidence type="ECO:0000313" key="1">
    <source>
        <dbReference type="EnsemblMetazoa" id="GPPI004730-PA"/>
    </source>
</evidence>
<keyword evidence="2" id="KW-1185">Reference proteome</keyword>
<dbReference type="AlphaFoldDB" id="A0A1B0AQA9"/>